<dbReference type="SMART" id="SM00342">
    <property type="entry name" value="HTH_ARAC"/>
    <property type="match status" value="1"/>
</dbReference>
<dbReference type="InterPro" id="IPR009057">
    <property type="entry name" value="Homeodomain-like_sf"/>
</dbReference>
<organism evidence="5 6">
    <name type="scientific">Sanguibacter suaedae</name>
    <dbReference type="NCBI Taxonomy" id="2795737"/>
    <lineage>
        <taxon>Bacteria</taxon>
        <taxon>Bacillati</taxon>
        <taxon>Actinomycetota</taxon>
        <taxon>Actinomycetes</taxon>
        <taxon>Micrococcales</taxon>
        <taxon>Sanguibacteraceae</taxon>
        <taxon>Sanguibacter</taxon>
    </lineage>
</organism>
<dbReference type="Proteomes" id="UP000602087">
    <property type="component" value="Unassembled WGS sequence"/>
</dbReference>
<keyword evidence="2" id="KW-0238">DNA-binding</keyword>
<reference evidence="5" key="1">
    <citation type="submission" date="2020-12" db="EMBL/GenBank/DDBJ databases">
        <title>Sanguibacter suaedae sp. nov., isolated from Suaeda aralocaspica.</title>
        <authorList>
            <person name="Ma Q."/>
        </authorList>
    </citation>
    <scope>NUCLEOTIDE SEQUENCE</scope>
    <source>
        <strain evidence="5">YZGR15</strain>
    </source>
</reference>
<dbReference type="GO" id="GO:0043565">
    <property type="term" value="F:sequence-specific DNA binding"/>
    <property type="evidence" value="ECO:0007669"/>
    <property type="project" value="InterPro"/>
</dbReference>
<dbReference type="InterPro" id="IPR032783">
    <property type="entry name" value="AraC_lig"/>
</dbReference>
<dbReference type="InterPro" id="IPR050204">
    <property type="entry name" value="AraC_XylS_family_regulators"/>
</dbReference>
<keyword evidence="1" id="KW-0805">Transcription regulation</keyword>
<dbReference type="InterPro" id="IPR020449">
    <property type="entry name" value="Tscrpt_reg_AraC-type_HTH"/>
</dbReference>
<dbReference type="InterPro" id="IPR018060">
    <property type="entry name" value="HTH_AraC"/>
</dbReference>
<dbReference type="PANTHER" id="PTHR46796">
    <property type="entry name" value="HTH-TYPE TRANSCRIPTIONAL ACTIVATOR RHAS-RELATED"/>
    <property type="match status" value="1"/>
</dbReference>
<dbReference type="Pfam" id="PF12852">
    <property type="entry name" value="Cupin_6"/>
    <property type="match status" value="1"/>
</dbReference>
<evidence type="ECO:0000256" key="2">
    <source>
        <dbReference type="ARBA" id="ARBA00023125"/>
    </source>
</evidence>
<comment type="caution">
    <text evidence="5">The sequence shown here is derived from an EMBL/GenBank/DDBJ whole genome shotgun (WGS) entry which is preliminary data.</text>
</comment>
<proteinExistence type="predicted"/>
<dbReference type="AlphaFoldDB" id="A0A934I8V0"/>
<evidence type="ECO:0000256" key="3">
    <source>
        <dbReference type="ARBA" id="ARBA00023163"/>
    </source>
</evidence>
<sequence>MDPLTDFLDGPRARKAFLLQVVMSPPWSIAVDDGAPLTVVAVLHGKSWVVCDGAEPQELAAGDILLVRGDDPYLLSSELGLVPSVRVGRDQQCSGADGRDLSAELASGVRTWGNDPAGDDVLLVGTFRSAGEVGKILLAALPPSLVVRSAQNPMVDVLAQEVVRDGIAQASVLDRLLDLVLIGAVRAWAQTTRDPRSVWLNASRDPIVREVITLIHEDPGRAWTVELLATSVSTSRASLARRFAEEVGTSPIAYLTQWRLTLAADLLTDPHLTLTTISQRVGYSTPFSFSAAFKKYYGVSPRAYRAS</sequence>
<feature type="domain" description="HTH araC/xylS-type" evidence="4">
    <location>
        <begin position="209"/>
        <end position="307"/>
    </location>
</feature>
<dbReference type="GO" id="GO:0003700">
    <property type="term" value="F:DNA-binding transcription factor activity"/>
    <property type="evidence" value="ECO:0007669"/>
    <property type="project" value="InterPro"/>
</dbReference>
<evidence type="ECO:0000256" key="1">
    <source>
        <dbReference type="ARBA" id="ARBA00023015"/>
    </source>
</evidence>
<dbReference type="PRINTS" id="PR00032">
    <property type="entry name" value="HTHARAC"/>
</dbReference>
<dbReference type="Gene3D" id="1.10.10.60">
    <property type="entry name" value="Homeodomain-like"/>
    <property type="match status" value="2"/>
</dbReference>
<dbReference type="PANTHER" id="PTHR46796:SF13">
    <property type="entry name" value="HTH-TYPE TRANSCRIPTIONAL ACTIVATOR RHAS"/>
    <property type="match status" value="1"/>
</dbReference>
<dbReference type="InterPro" id="IPR018062">
    <property type="entry name" value="HTH_AraC-typ_CS"/>
</dbReference>
<dbReference type="PROSITE" id="PS01124">
    <property type="entry name" value="HTH_ARAC_FAMILY_2"/>
    <property type="match status" value="1"/>
</dbReference>
<dbReference type="RefSeq" id="WP_198733818.1">
    <property type="nucleotide sequence ID" value="NZ_JAEINH010000007.1"/>
</dbReference>
<dbReference type="PROSITE" id="PS00041">
    <property type="entry name" value="HTH_ARAC_FAMILY_1"/>
    <property type="match status" value="1"/>
</dbReference>
<evidence type="ECO:0000313" key="6">
    <source>
        <dbReference type="Proteomes" id="UP000602087"/>
    </source>
</evidence>
<dbReference type="SUPFAM" id="SSF46689">
    <property type="entry name" value="Homeodomain-like"/>
    <property type="match status" value="2"/>
</dbReference>
<dbReference type="EMBL" id="JAEINH010000007">
    <property type="protein sequence ID" value="MBI9115247.1"/>
    <property type="molecule type" value="Genomic_DNA"/>
</dbReference>
<name>A0A934I8V0_9MICO</name>
<keyword evidence="6" id="KW-1185">Reference proteome</keyword>
<evidence type="ECO:0000259" key="4">
    <source>
        <dbReference type="PROSITE" id="PS01124"/>
    </source>
</evidence>
<protein>
    <submittedName>
        <fullName evidence="5">AraC family transcriptional regulator</fullName>
    </submittedName>
</protein>
<evidence type="ECO:0000313" key="5">
    <source>
        <dbReference type="EMBL" id="MBI9115247.1"/>
    </source>
</evidence>
<gene>
    <name evidence="5" type="ORF">JAV76_09520</name>
</gene>
<accession>A0A934I8V0</accession>
<keyword evidence="3" id="KW-0804">Transcription</keyword>
<dbReference type="Pfam" id="PF12833">
    <property type="entry name" value="HTH_18"/>
    <property type="match status" value="1"/>
</dbReference>